<gene>
    <name evidence="2" type="ORF">LTRI10_LOCUS2633</name>
</gene>
<keyword evidence="3" id="KW-1185">Reference proteome</keyword>
<dbReference type="AlphaFoldDB" id="A0AAV2CG45"/>
<organism evidence="2 3">
    <name type="scientific">Linum trigynum</name>
    <dbReference type="NCBI Taxonomy" id="586398"/>
    <lineage>
        <taxon>Eukaryota</taxon>
        <taxon>Viridiplantae</taxon>
        <taxon>Streptophyta</taxon>
        <taxon>Embryophyta</taxon>
        <taxon>Tracheophyta</taxon>
        <taxon>Spermatophyta</taxon>
        <taxon>Magnoliopsida</taxon>
        <taxon>eudicotyledons</taxon>
        <taxon>Gunneridae</taxon>
        <taxon>Pentapetalae</taxon>
        <taxon>rosids</taxon>
        <taxon>fabids</taxon>
        <taxon>Malpighiales</taxon>
        <taxon>Linaceae</taxon>
        <taxon>Linum</taxon>
    </lineage>
</organism>
<reference evidence="2 3" key="1">
    <citation type="submission" date="2024-04" db="EMBL/GenBank/DDBJ databases">
        <authorList>
            <person name="Fracassetti M."/>
        </authorList>
    </citation>
    <scope>NUCLEOTIDE SEQUENCE [LARGE SCALE GENOMIC DNA]</scope>
</reference>
<dbReference type="EMBL" id="OZ034813">
    <property type="protein sequence ID" value="CAL1354846.1"/>
    <property type="molecule type" value="Genomic_DNA"/>
</dbReference>
<protein>
    <submittedName>
        <fullName evidence="2">Uncharacterized protein</fullName>
    </submittedName>
</protein>
<evidence type="ECO:0000313" key="3">
    <source>
        <dbReference type="Proteomes" id="UP001497516"/>
    </source>
</evidence>
<accession>A0AAV2CG45</accession>
<name>A0AAV2CG45_9ROSI</name>
<sequence>MIMSDDQPATATQQRGEKTVSDEIIPAKLSNLCSSGEAGDNILNRGSSRRILIAFLEIRGGSKQFRPQIQPPLSSLFRCTVDLPRHLQQDHLDLENHARI</sequence>
<proteinExistence type="predicted"/>
<feature type="region of interest" description="Disordered" evidence="1">
    <location>
        <begin position="1"/>
        <end position="21"/>
    </location>
</feature>
<evidence type="ECO:0000256" key="1">
    <source>
        <dbReference type="SAM" id="MobiDB-lite"/>
    </source>
</evidence>
<dbReference type="Proteomes" id="UP001497516">
    <property type="component" value="Chromosome 1"/>
</dbReference>
<evidence type="ECO:0000313" key="2">
    <source>
        <dbReference type="EMBL" id="CAL1354846.1"/>
    </source>
</evidence>